<dbReference type="InterPro" id="IPR027417">
    <property type="entry name" value="P-loop_NTPase"/>
</dbReference>
<evidence type="ECO:0000313" key="3">
    <source>
        <dbReference type="EMBL" id="OGF41597.1"/>
    </source>
</evidence>
<dbReference type="Pfam" id="PF13173">
    <property type="entry name" value="AAA_14"/>
    <property type="match status" value="1"/>
</dbReference>
<protein>
    <recommendedName>
        <fullName evidence="5">AAA domain-containing protein</fullName>
    </recommendedName>
</protein>
<evidence type="ECO:0000259" key="1">
    <source>
        <dbReference type="Pfam" id="PF13173"/>
    </source>
</evidence>
<dbReference type="PANTHER" id="PTHR43566">
    <property type="entry name" value="CONSERVED PROTEIN"/>
    <property type="match status" value="1"/>
</dbReference>
<dbReference type="EMBL" id="MFGO01000008">
    <property type="protein sequence ID" value="OGF41597.1"/>
    <property type="molecule type" value="Genomic_DNA"/>
</dbReference>
<dbReference type="PANTHER" id="PTHR43566:SF1">
    <property type="entry name" value="AAA+ ATPASE DOMAIN-CONTAINING PROTEIN"/>
    <property type="match status" value="1"/>
</dbReference>
<gene>
    <name evidence="3" type="ORF">A2531_02690</name>
</gene>
<dbReference type="Pfam" id="PF13635">
    <property type="entry name" value="DUF4143"/>
    <property type="match status" value="1"/>
</dbReference>
<dbReference type="SUPFAM" id="SSF52540">
    <property type="entry name" value="P-loop containing nucleoside triphosphate hydrolases"/>
    <property type="match status" value="1"/>
</dbReference>
<proteinExistence type="predicted"/>
<evidence type="ECO:0000259" key="2">
    <source>
        <dbReference type="Pfam" id="PF13635"/>
    </source>
</evidence>
<dbReference type="InterPro" id="IPR025420">
    <property type="entry name" value="DUF4143"/>
</dbReference>
<organism evidence="3 4">
    <name type="scientific">Candidatus Falkowbacteria bacterium RIFOXYD2_FULL_34_120</name>
    <dbReference type="NCBI Taxonomy" id="1798007"/>
    <lineage>
        <taxon>Bacteria</taxon>
        <taxon>Candidatus Falkowiibacteriota</taxon>
    </lineage>
</organism>
<name>A0A1F5TS22_9BACT</name>
<reference evidence="3 4" key="1">
    <citation type="journal article" date="2016" name="Nat. Commun.">
        <title>Thousands of microbial genomes shed light on interconnected biogeochemical processes in an aquifer system.</title>
        <authorList>
            <person name="Anantharaman K."/>
            <person name="Brown C.T."/>
            <person name="Hug L.A."/>
            <person name="Sharon I."/>
            <person name="Castelle C.J."/>
            <person name="Probst A.J."/>
            <person name="Thomas B.C."/>
            <person name="Singh A."/>
            <person name="Wilkins M.J."/>
            <person name="Karaoz U."/>
            <person name="Brodie E.L."/>
            <person name="Williams K.H."/>
            <person name="Hubbard S.S."/>
            <person name="Banfield J.F."/>
        </authorList>
    </citation>
    <scope>NUCLEOTIDE SEQUENCE [LARGE SCALE GENOMIC DNA]</scope>
</reference>
<dbReference type="AlphaFoldDB" id="A0A1F5TS22"/>
<feature type="domain" description="AAA" evidence="1">
    <location>
        <begin position="5"/>
        <end position="110"/>
    </location>
</feature>
<evidence type="ECO:0000313" key="4">
    <source>
        <dbReference type="Proteomes" id="UP000177579"/>
    </source>
</evidence>
<accession>A0A1F5TS22</accession>
<dbReference type="InterPro" id="IPR041682">
    <property type="entry name" value="AAA_14"/>
</dbReference>
<feature type="domain" description="DUF4143" evidence="2">
    <location>
        <begin position="175"/>
        <end position="320"/>
    </location>
</feature>
<sequence>MLKDFLMAEGKDCYYFNLENQSYLNVLNKHPYNIFELIPEKSIKQYVFIDEIQYLDDPSNFLKLLYDEKRSQIKIIASGSSSFYIDKKFRDSLAGRKYLFEIFALNFDEFILFKNEENILKQKGQKISAYYQDKIRALWHEYIEYGAYPKVALSENPELRLMNLEEIGSSYIKKDINDAGIRNQEKYFALLKILAEQTGSLVNLQELSGTLGLARKTIDEYLYVIRKSYQTAFIKPFFKNFRKELVKMPKCYFYDLGLRNYFLGNYETLEKRTDKGEVAENLFFKELLRLAGNPDKIKFWRTQDGREVDFVLGKKAWEIKYNSKKTRLKKSETFTTEYPDIELSMVSFDMILEIFYGYKMNRS</sequence>
<evidence type="ECO:0008006" key="5">
    <source>
        <dbReference type="Google" id="ProtNLM"/>
    </source>
</evidence>
<comment type="caution">
    <text evidence="3">The sequence shown here is derived from an EMBL/GenBank/DDBJ whole genome shotgun (WGS) entry which is preliminary data.</text>
</comment>
<dbReference type="Proteomes" id="UP000177579">
    <property type="component" value="Unassembled WGS sequence"/>
</dbReference>